<dbReference type="AlphaFoldDB" id="A0A9N9NJZ6"/>
<accession>A0A9N9NJZ6</accession>
<evidence type="ECO:0000313" key="1">
    <source>
        <dbReference type="EMBL" id="CAG8738448.1"/>
    </source>
</evidence>
<reference evidence="1" key="1">
    <citation type="submission" date="2021-06" db="EMBL/GenBank/DDBJ databases">
        <authorList>
            <person name="Kallberg Y."/>
            <person name="Tangrot J."/>
            <person name="Rosling A."/>
        </authorList>
    </citation>
    <scope>NUCLEOTIDE SEQUENCE</scope>
    <source>
        <strain evidence="1">87-6 pot B 2015</strain>
    </source>
</reference>
<feature type="non-terminal residue" evidence="1">
    <location>
        <position position="81"/>
    </location>
</feature>
<sequence>RVYRATQSIKVFISCEEDDLYPTVWPIKGSSNSRDISSPYILKHLLNNKVYEKERIVLSSVVMTGQWTMDNTGQKMLSIIH</sequence>
<dbReference type="EMBL" id="CAJVPP010019627">
    <property type="protein sequence ID" value="CAG8738448.1"/>
    <property type="molecule type" value="Genomic_DNA"/>
</dbReference>
<dbReference type="Proteomes" id="UP000789375">
    <property type="component" value="Unassembled WGS sequence"/>
</dbReference>
<comment type="caution">
    <text evidence="1">The sequence shown here is derived from an EMBL/GenBank/DDBJ whole genome shotgun (WGS) entry which is preliminary data.</text>
</comment>
<gene>
    <name evidence="1" type="ORF">FMOSSE_LOCUS16014</name>
</gene>
<name>A0A9N9NJZ6_FUNMO</name>
<protein>
    <submittedName>
        <fullName evidence="1">13784_t:CDS:1</fullName>
    </submittedName>
</protein>
<proteinExistence type="predicted"/>
<evidence type="ECO:0000313" key="2">
    <source>
        <dbReference type="Proteomes" id="UP000789375"/>
    </source>
</evidence>
<organism evidence="1 2">
    <name type="scientific">Funneliformis mosseae</name>
    <name type="common">Endomycorrhizal fungus</name>
    <name type="synonym">Glomus mosseae</name>
    <dbReference type="NCBI Taxonomy" id="27381"/>
    <lineage>
        <taxon>Eukaryota</taxon>
        <taxon>Fungi</taxon>
        <taxon>Fungi incertae sedis</taxon>
        <taxon>Mucoromycota</taxon>
        <taxon>Glomeromycotina</taxon>
        <taxon>Glomeromycetes</taxon>
        <taxon>Glomerales</taxon>
        <taxon>Glomeraceae</taxon>
        <taxon>Funneliformis</taxon>
    </lineage>
</organism>
<keyword evidence="2" id="KW-1185">Reference proteome</keyword>